<keyword evidence="2" id="KW-0812">Transmembrane</keyword>
<evidence type="ECO:0000313" key="8">
    <source>
        <dbReference type="EMBL" id="CAB5018471.1"/>
    </source>
</evidence>
<name>A0A6J6UQD4_9ZZZZ</name>
<accession>A0A6J6UQD4</accession>
<evidence type="ECO:0000313" key="5">
    <source>
        <dbReference type="EMBL" id="CAB4791805.1"/>
    </source>
</evidence>
<evidence type="ECO:0000313" key="4">
    <source>
        <dbReference type="EMBL" id="CAB4762211.1"/>
    </source>
</evidence>
<evidence type="ECO:0000313" key="6">
    <source>
        <dbReference type="EMBL" id="CAB4854902.1"/>
    </source>
</evidence>
<feature type="transmembrane region" description="Helical" evidence="2">
    <location>
        <begin position="40"/>
        <end position="64"/>
    </location>
</feature>
<keyword evidence="2" id="KW-0472">Membrane</keyword>
<evidence type="ECO:0000313" key="7">
    <source>
        <dbReference type="EMBL" id="CAB4887665.1"/>
    </source>
</evidence>
<feature type="transmembrane region" description="Helical" evidence="2">
    <location>
        <begin position="18"/>
        <end position="34"/>
    </location>
</feature>
<dbReference type="EMBL" id="CAFBPS010000004">
    <property type="protein sequence ID" value="CAB5018471.1"/>
    <property type="molecule type" value="Genomic_DNA"/>
</dbReference>
<proteinExistence type="predicted"/>
<dbReference type="AlphaFoldDB" id="A0A6J6UQD4"/>
<dbReference type="EMBL" id="CAFBLJ010000001">
    <property type="protein sequence ID" value="CAB4854902.1"/>
    <property type="molecule type" value="Genomic_DNA"/>
</dbReference>
<dbReference type="EMBL" id="CAEZZP010000005">
    <property type="protein sequence ID" value="CAB4762211.1"/>
    <property type="molecule type" value="Genomic_DNA"/>
</dbReference>
<keyword evidence="2" id="KW-1133">Transmembrane helix</keyword>
<evidence type="ECO:0000256" key="1">
    <source>
        <dbReference type="SAM" id="MobiDB-lite"/>
    </source>
</evidence>
<protein>
    <submittedName>
        <fullName evidence="4">Unannotated protein</fullName>
    </submittedName>
</protein>
<dbReference type="EMBL" id="CAEZYH010000002">
    <property type="protein sequence ID" value="CAB4705798.1"/>
    <property type="molecule type" value="Genomic_DNA"/>
</dbReference>
<dbReference type="EMBL" id="CAFAAL010000003">
    <property type="protein sequence ID" value="CAB4791805.1"/>
    <property type="molecule type" value="Genomic_DNA"/>
</dbReference>
<sequence>MAWDSTRTVNWGRLTREWVVYAVVMAAVFLIFLQDNVSAGSVAGLAASFPMYLIFGGALAKMGYQRKTLSDLRRQTPVRSPRASRKASSSGDTPNATSSRTRPAPTSRTSTGPTQHRSNKRKKR</sequence>
<organism evidence="4">
    <name type="scientific">freshwater metagenome</name>
    <dbReference type="NCBI Taxonomy" id="449393"/>
    <lineage>
        <taxon>unclassified sequences</taxon>
        <taxon>metagenomes</taxon>
        <taxon>ecological metagenomes</taxon>
    </lineage>
</organism>
<feature type="region of interest" description="Disordered" evidence="1">
    <location>
        <begin position="70"/>
        <end position="124"/>
    </location>
</feature>
<feature type="compositionally biased region" description="Low complexity" evidence="1">
    <location>
        <begin position="86"/>
        <end position="114"/>
    </location>
</feature>
<evidence type="ECO:0000256" key="2">
    <source>
        <dbReference type="SAM" id="Phobius"/>
    </source>
</evidence>
<gene>
    <name evidence="3" type="ORF">UFOPK2658_00080</name>
    <name evidence="4" type="ORF">UFOPK2880_00185</name>
    <name evidence="5" type="ORF">UFOPK3004_00067</name>
    <name evidence="6" type="ORF">UFOPK3304_00003</name>
    <name evidence="7" type="ORF">UFOPK3494_00055</name>
    <name evidence="8" type="ORF">UFOPK4134_00127</name>
</gene>
<evidence type="ECO:0000313" key="3">
    <source>
        <dbReference type="EMBL" id="CAB4705798.1"/>
    </source>
</evidence>
<reference evidence="4" key="1">
    <citation type="submission" date="2020-05" db="EMBL/GenBank/DDBJ databases">
        <authorList>
            <person name="Chiriac C."/>
            <person name="Salcher M."/>
            <person name="Ghai R."/>
            <person name="Kavagutti S V."/>
        </authorList>
    </citation>
    <scope>NUCLEOTIDE SEQUENCE</scope>
</reference>
<dbReference type="EMBL" id="CAFBMF010000002">
    <property type="protein sequence ID" value="CAB4887665.1"/>
    <property type="molecule type" value="Genomic_DNA"/>
</dbReference>